<keyword evidence="3" id="KW-1185">Reference proteome</keyword>
<dbReference type="EMBL" id="CATOUU010000002">
    <property type="protein sequence ID" value="CAI9912490.1"/>
    <property type="molecule type" value="Genomic_DNA"/>
</dbReference>
<reference evidence="2 3" key="2">
    <citation type="submission" date="2024-07" db="EMBL/GenBank/DDBJ databases">
        <authorList>
            <person name="Akdeniz Z."/>
        </authorList>
    </citation>
    <scope>NUCLEOTIDE SEQUENCE [LARGE SCALE GENOMIC DNA]</scope>
</reference>
<protein>
    <submittedName>
        <fullName evidence="2">Hypothetical_protein</fullName>
    </submittedName>
</protein>
<evidence type="ECO:0000313" key="3">
    <source>
        <dbReference type="Proteomes" id="UP001642409"/>
    </source>
</evidence>
<dbReference type="Proteomes" id="UP001642409">
    <property type="component" value="Unassembled WGS sequence"/>
</dbReference>
<reference evidence="1" key="1">
    <citation type="submission" date="2023-06" db="EMBL/GenBank/DDBJ databases">
        <authorList>
            <person name="Kurt Z."/>
        </authorList>
    </citation>
    <scope>NUCLEOTIDE SEQUENCE</scope>
</reference>
<sequence length="105" mass="12269">MEIYTKSIYIETVLRIQLQNYKSSIFLACNVLITIKQRQRYIILFGKASQFFNFRGGVERLPVELSFQYSPEYKSLPGEKVPTGLKNRVARQLYCLISNPLYLIP</sequence>
<comment type="caution">
    <text evidence="1">The sequence shown here is derived from an EMBL/GenBank/DDBJ whole genome shotgun (WGS) entry which is preliminary data.</text>
</comment>
<dbReference type="AlphaFoldDB" id="A0AA86T9S7"/>
<name>A0AA86T9S7_9EUKA</name>
<accession>A0AA86T9S7</accession>
<proteinExistence type="predicted"/>
<gene>
    <name evidence="1" type="ORF">HINF_LOCUS135</name>
    <name evidence="2" type="ORF">HINF_LOCUS58938</name>
</gene>
<organism evidence="1">
    <name type="scientific">Hexamita inflata</name>
    <dbReference type="NCBI Taxonomy" id="28002"/>
    <lineage>
        <taxon>Eukaryota</taxon>
        <taxon>Metamonada</taxon>
        <taxon>Diplomonadida</taxon>
        <taxon>Hexamitidae</taxon>
        <taxon>Hexamitinae</taxon>
        <taxon>Hexamita</taxon>
    </lineage>
</organism>
<dbReference type="EMBL" id="CAXDID020000334">
    <property type="protein sequence ID" value="CAL6078508.1"/>
    <property type="molecule type" value="Genomic_DNA"/>
</dbReference>
<evidence type="ECO:0000313" key="2">
    <source>
        <dbReference type="EMBL" id="CAL6078508.1"/>
    </source>
</evidence>
<evidence type="ECO:0000313" key="1">
    <source>
        <dbReference type="EMBL" id="CAI9912490.1"/>
    </source>
</evidence>